<dbReference type="RefSeq" id="WP_168862020.1">
    <property type="nucleotide sequence ID" value="NZ_CP051204.2"/>
</dbReference>
<organism evidence="1 2">
    <name type="scientific">Chitinophaga oryzae</name>
    <dbReference type="NCBI Taxonomy" id="2725414"/>
    <lineage>
        <taxon>Bacteria</taxon>
        <taxon>Pseudomonadati</taxon>
        <taxon>Bacteroidota</taxon>
        <taxon>Chitinophagia</taxon>
        <taxon>Chitinophagales</taxon>
        <taxon>Chitinophagaceae</taxon>
        <taxon>Chitinophaga</taxon>
    </lineage>
</organism>
<protein>
    <recommendedName>
        <fullName evidence="3">DUF4265 domain-containing protein</fullName>
    </recommendedName>
</protein>
<dbReference type="EMBL" id="CP051204">
    <property type="protein sequence ID" value="QJB41709.1"/>
    <property type="molecule type" value="Genomic_DNA"/>
</dbReference>
<proteinExistence type="predicted"/>
<sequence length="157" mass="18195">MDIAFEFLLPVNSVIPSVKFDVPEFEWQGEKYPQGPEEAYVYQFKLVKSPVTQYILPLLPESLRSEGWQCIAVMEGVDELAQRLINEGQEVKKKDTDLFALLTILTQHEERWVIVFEPDCDQIDFVAEGGLQMVYNNIIESLTIEKRGFVIWFDGFQ</sequence>
<name>A0ABX6LSE1_9BACT</name>
<accession>A0ABX6LSE1</accession>
<evidence type="ECO:0008006" key="3">
    <source>
        <dbReference type="Google" id="ProtNLM"/>
    </source>
</evidence>
<dbReference type="Proteomes" id="UP000503144">
    <property type="component" value="Chromosome"/>
</dbReference>
<evidence type="ECO:0000313" key="1">
    <source>
        <dbReference type="EMBL" id="QJB41709.1"/>
    </source>
</evidence>
<evidence type="ECO:0000313" key="2">
    <source>
        <dbReference type="Proteomes" id="UP000503144"/>
    </source>
</evidence>
<keyword evidence="2" id="KW-1185">Reference proteome</keyword>
<reference evidence="1" key="1">
    <citation type="submission" date="2020-09" db="EMBL/GenBank/DDBJ databases">
        <authorList>
            <person name="Kittiwongwattana C."/>
        </authorList>
    </citation>
    <scope>NUCLEOTIDE SEQUENCE</scope>
    <source>
        <strain evidence="1">1303</strain>
    </source>
</reference>
<gene>
    <name evidence="1" type="ORF">HF324_29230</name>
</gene>